<keyword evidence="5" id="KW-0732">Signal</keyword>
<feature type="disulfide bond" evidence="12">
    <location>
        <begin position="128"/>
        <end position="145"/>
    </location>
</feature>
<keyword evidence="9" id="KW-0472">Membrane</keyword>
<reference evidence="14" key="2">
    <citation type="submission" date="2025-09" db="UniProtKB">
        <authorList>
            <consortium name="Ensembl"/>
        </authorList>
    </citation>
    <scope>IDENTIFICATION</scope>
</reference>
<evidence type="ECO:0000256" key="1">
    <source>
        <dbReference type="ARBA" id="ARBA00004251"/>
    </source>
</evidence>
<evidence type="ECO:0000256" key="11">
    <source>
        <dbReference type="ARBA" id="ARBA00023180"/>
    </source>
</evidence>
<comment type="caution">
    <text evidence="12">Lacks conserved residue(s) required for the propagation of feature annotation.</text>
</comment>
<dbReference type="InterPro" id="IPR051022">
    <property type="entry name" value="Notch_Cell-Fate_Det"/>
</dbReference>
<dbReference type="PROSITE" id="PS50026">
    <property type="entry name" value="EGF_3"/>
    <property type="match status" value="2"/>
</dbReference>
<keyword evidence="8" id="KW-1133">Transmembrane helix</keyword>
<evidence type="ECO:0000256" key="10">
    <source>
        <dbReference type="ARBA" id="ARBA00023157"/>
    </source>
</evidence>
<dbReference type="GO" id="GO:0005509">
    <property type="term" value="F:calcium ion binding"/>
    <property type="evidence" value="ECO:0007669"/>
    <property type="project" value="InterPro"/>
</dbReference>
<keyword evidence="11" id="KW-0325">Glycoprotein</keyword>
<keyword evidence="10 12" id="KW-1015">Disulfide bond</keyword>
<accession>A0A8C0H6J1</accession>
<organism evidence="14 15">
    <name type="scientific">Chelonoidis abingdonii</name>
    <name type="common">Abingdon island giant tortoise</name>
    <name type="synonym">Testudo abingdonii</name>
    <dbReference type="NCBI Taxonomy" id="106734"/>
    <lineage>
        <taxon>Eukaryota</taxon>
        <taxon>Metazoa</taxon>
        <taxon>Chordata</taxon>
        <taxon>Craniata</taxon>
        <taxon>Vertebrata</taxon>
        <taxon>Euteleostomi</taxon>
        <taxon>Archelosauria</taxon>
        <taxon>Testudinata</taxon>
        <taxon>Testudines</taxon>
        <taxon>Cryptodira</taxon>
        <taxon>Durocryptodira</taxon>
        <taxon>Testudinoidea</taxon>
        <taxon>Testudinidae</taxon>
        <taxon>Chelonoidis</taxon>
    </lineage>
</organism>
<protein>
    <recommendedName>
        <fullName evidence="13">EGF-like domain-containing protein</fullName>
    </recommendedName>
</protein>
<sequence length="173" mass="20363">SFHAPIDRMDYYEYDDEHVPPEENTPATDSEYFTYPDWFYEYFDPCSSKPCKNSGECKRNRNRYTCLCPMPYSGTRCEKVKNMCERNSCRKGHCLIMLTPPYSQCTCRHPYKPPYCNKASSACKPNPCKNGGICLQRRIRSKFSCQCAEPFRGRFCEIGMSRFAFFFPRMGRR</sequence>
<dbReference type="Pfam" id="PF00008">
    <property type="entry name" value="EGF"/>
    <property type="match status" value="2"/>
</dbReference>
<evidence type="ECO:0000256" key="9">
    <source>
        <dbReference type="ARBA" id="ARBA00023136"/>
    </source>
</evidence>
<evidence type="ECO:0000313" key="15">
    <source>
        <dbReference type="Proteomes" id="UP000694404"/>
    </source>
</evidence>
<dbReference type="GeneTree" id="ENSGT00940000157814"/>
<feature type="disulfide bond" evidence="12">
    <location>
        <begin position="68"/>
        <end position="77"/>
    </location>
</feature>
<dbReference type="PANTHER" id="PTHR24049">
    <property type="entry name" value="CRUMBS FAMILY MEMBER"/>
    <property type="match status" value="1"/>
</dbReference>
<keyword evidence="6" id="KW-0677">Repeat</keyword>
<feature type="domain" description="EGF-like" evidence="13">
    <location>
        <begin position="119"/>
        <end position="157"/>
    </location>
</feature>
<comment type="subcellular location">
    <subcellularLocation>
        <location evidence="1">Cell membrane</location>
        <topology evidence="1">Single-pass type I membrane protein</topology>
    </subcellularLocation>
</comment>
<dbReference type="FunFam" id="2.10.25.10:FF:000391">
    <property type="entry name" value="Weary, isoform C"/>
    <property type="match status" value="1"/>
</dbReference>
<reference evidence="14" key="1">
    <citation type="submission" date="2025-08" db="UniProtKB">
        <authorList>
            <consortium name="Ensembl"/>
        </authorList>
    </citation>
    <scope>IDENTIFICATION</scope>
</reference>
<evidence type="ECO:0000256" key="3">
    <source>
        <dbReference type="ARBA" id="ARBA00022536"/>
    </source>
</evidence>
<evidence type="ECO:0000259" key="13">
    <source>
        <dbReference type="PROSITE" id="PS50026"/>
    </source>
</evidence>
<name>A0A8C0H6J1_CHEAB</name>
<keyword evidence="3 12" id="KW-0245">EGF-like domain</keyword>
<evidence type="ECO:0000256" key="7">
    <source>
        <dbReference type="ARBA" id="ARBA00022837"/>
    </source>
</evidence>
<dbReference type="SUPFAM" id="SSF57196">
    <property type="entry name" value="EGF/Laminin"/>
    <property type="match status" value="2"/>
</dbReference>
<keyword evidence="4" id="KW-0812">Transmembrane</keyword>
<dbReference type="InterPro" id="IPR001881">
    <property type="entry name" value="EGF-like_Ca-bd_dom"/>
</dbReference>
<evidence type="ECO:0000256" key="12">
    <source>
        <dbReference type="PROSITE-ProRule" id="PRU00076"/>
    </source>
</evidence>
<dbReference type="Proteomes" id="UP000694404">
    <property type="component" value="Unplaced"/>
</dbReference>
<dbReference type="OMA" id="MCERNSC"/>
<dbReference type="AlphaFoldDB" id="A0A8C0H6J1"/>
<dbReference type="InterPro" id="IPR000742">
    <property type="entry name" value="EGF"/>
</dbReference>
<dbReference type="GO" id="GO:0007154">
    <property type="term" value="P:cell communication"/>
    <property type="evidence" value="ECO:0007669"/>
    <property type="project" value="UniProtKB-ARBA"/>
</dbReference>
<evidence type="ECO:0000256" key="6">
    <source>
        <dbReference type="ARBA" id="ARBA00022737"/>
    </source>
</evidence>
<dbReference type="SMART" id="SM00181">
    <property type="entry name" value="EGF"/>
    <property type="match status" value="3"/>
</dbReference>
<evidence type="ECO:0000313" key="14">
    <source>
        <dbReference type="Ensembl" id="ENSCABP00000018644.1"/>
    </source>
</evidence>
<dbReference type="PROSITE" id="PS01186">
    <property type="entry name" value="EGF_2"/>
    <property type="match status" value="3"/>
</dbReference>
<dbReference type="SMART" id="SM00179">
    <property type="entry name" value="EGF_CA"/>
    <property type="match status" value="2"/>
</dbReference>
<keyword evidence="7" id="KW-0106">Calcium</keyword>
<evidence type="ECO:0000256" key="5">
    <source>
        <dbReference type="ARBA" id="ARBA00022729"/>
    </source>
</evidence>
<evidence type="ECO:0000256" key="4">
    <source>
        <dbReference type="ARBA" id="ARBA00022692"/>
    </source>
</evidence>
<dbReference type="PROSITE" id="PS00022">
    <property type="entry name" value="EGF_1"/>
    <property type="match status" value="2"/>
</dbReference>
<proteinExistence type="predicted"/>
<dbReference type="FunFam" id="2.10.25.10:FF:000118">
    <property type="entry name" value="protein delta homolog 2"/>
    <property type="match status" value="1"/>
</dbReference>
<dbReference type="CDD" id="cd00054">
    <property type="entry name" value="EGF_CA"/>
    <property type="match status" value="1"/>
</dbReference>
<evidence type="ECO:0000256" key="2">
    <source>
        <dbReference type="ARBA" id="ARBA00022475"/>
    </source>
</evidence>
<keyword evidence="2" id="KW-1003">Cell membrane</keyword>
<feature type="disulfide bond" evidence="12">
    <location>
        <begin position="147"/>
        <end position="156"/>
    </location>
</feature>
<dbReference type="GO" id="GO:0005886">
    <property type="term" value="C:plasma membrane"/>
    <property type="evidence" value="ECO:0007669"/>
    <property type="project" value="UniProtKB-SubCell"/>
</dbReference>
<dbReference type="Ensembl" id="ENSCABT00000020422.1">
    <property type="protein sequence ID" value="ENSCABP00000018644.1"/>
    <property type="gene ID" value="ENSCABG00000013776.1"/>
</dbReference>
<dbReference type="Gene3D" id="2.10.25.10">
    <property type="entry name" value="Laminin"/>
    <property type="match status" value="2"/>
</dbReference>
<keyword evidence="15" id="KW-1185">Reference proteome</keyword>
<dbReference type="GO" id="GO:0023052">
    <property type="term" value="P:signaling"/>
    <property type="evidence" value="ECO:0007669"/>
    <property type="project" value="UniProtKB-ARBA"/>
</dbReference>
<feature type="domain" description="EGF-like" evidence="13">
    <location>
        <begin position="42"/>
        <end position="78"/>
    </location>
</feature>
<evidence type="ECO:0000256" key="8">
    <source>
        <dbReference type="ARBA" id="ARBA00022989"/>
    </source>
</evidence>